<comment type="caution">
    <text evidence="13">The sequence shown here is derived from an EMBL/GenBank/DDBJ whole genome shotgun (WGS) entry which is preliminary data.</text>
</comment>
<dbReference type="Gene3D" id="1.10.10.10">
    <property type="entry name" value="Winged helix-like DNA-binding domain superfamily/Winged helix DNA-binding domain"/>
    <property type="match status" value="1"/>
</dbReference>
<evidence type="ECO:0000256" key="9">
    <source>
        <dbReference type="ARBA" id="ARBA00030795"/>
    </source>
</evidence>
<protein>
    <recommendedName>
        <fullName evidence="4">Methylated-DNA--protein-cysteine methyltransferase</fullName>
        <ecNumber evidence="3">2.1.1.63</ecNumber>
    </recommendedName>
    <alternativeName>
        <fullName evidence="9">6-O-methylguanine-DNA methyltransferase</fullName>
    </alternativeName>
    <alternativeName>
        <fullName evidence="10">O-6-methylguanine-DNA-alkyltransferase</fullName>
    </alternativeName>
</protein>
<feature type="domain" description="Methylated-DNA-[protein]-cysteine S-methyltransferase DNA binding" evidence="12">
    <location>
        <begin position="51"/>
        <end position="108"/>
    </location>
</feature>
<comment type="catalytic activity">
    <reaction evidence="11">
        <text>a 6-O-methyl-2'-deoxyguanosine in DNA + L-cysteinyl-[protein] = S-methyl-L-cysteinyl-[protein] + a 2'-deoxyguanosine in DNA</text>
        <dbReference type="Rhea" id="RHEA:24000"/>
        <dbReference type="Rhea" id="RHEA-COMP:10131"/>
        <dbReference type="Rhea" id="RHEA-COMP:10132"/>
        <dbReference type="Rhea" id="RHEA-COMP:11367"/>
        <dbReference type="Rhea" id="RHEA-COMP:11368"/>
        <dbReference type="ChEBI" id="CHEBI:29950"/>
        <dbReference type="ChEBI" id="CHEBI:82612"/>
        <dbReference type="ChEBI" id="CHEBI:85445"/>
        <dbReference type="ChEBI" id="CHEBI:85448"/>
        <dbReference type="EC" id="2.1.1.63"/>
    </reaction>
</comment>
<dbReference type="InterPro" id="IPR036217">
    <property type="entry name" value="MethylDNA_cys_MeTrfase_DNAb"/>
</dbReference>
<dbReference type="PANTHER" id="PTHR10815:SF13">
    <property type="entry name" value="METHYLATED-DNA--PROTEIN-CYSTEINE METHYLTRANSFERASE"/>
    <property type="match status" value="1"/>
</dbReference>
<comment type="similarity">
    <text evidence="2">Belongs to the MGMT family.</text>
</comment>
<dbReference type="GO" id="GO:0006281">
    <property type="term" value="P:DNA repair"/>
    <property type="evidence" value="ECO:0007669"/>
    <property type="project" value="UniProtKB-KW"/>
</dbReference>
<keyword evidence="8" id="KW-0234">DNA repair</keyword>
<dbReference type="InterPro" id="IPR014048">
    <property type="entry name" value="MethylDNA_cys_MeTrfase_DNA-bd"/>
</dbReference>
<keyword evidence="7" id="KW-0227">DNA damage</keyword>
<name>A0A9N9DU66_9GLOM</name>
<evidence type="ECO:0000256" key="3">
    <source>
        <dbReference type="ARBA" id="ARBA00011918"/>
    </source>
</evidence>
<dbReference type="AlphaFoldDB" id="A0A9N9DU66"/>
<evidence type="ECO:0000256" key="7">
    <source>
        <dbReference type="ARBA" id="ARBA00022763"/>
    </source>
</evidence>
<dbReference type="Pfam" id="PF01035">
    <property type="entry name" value="DNA_binding_1"/>
    <property type="match status" value="1"/>
</dbReference>
<evidence type="ECO:0000256" key="4">
    <source>
        <dbReference type="ARBA" id="ARBA00015377"/>
    </source>
</evidence>
<keyword evidence="5" id="KW-0489">Methyltransferase</keyword>
<dbReference type="GO" id="GO:0032259">
    <property type="term" value="P:methylation"/>
    <property type="evidence" value="ECO:0007669"/>
    <property type="project" value="UniProtKB-KW"/>
</dbReference>
<comment type="catalytic activity">
    <reaction evidence="1">
        <text>a 4-O-methyl-thymidine in DNA + L-cysteinyl-[protein] = a thymidine in DNA + S-methyl-L-cysteinyl-[protein]</text>
        <dbReference type="Rhea" id="RHEA:53428"/>
        <dbReference type="Rhea" id="RHEA-COMP:10131"/>
        <dbReference type="Rhea" id="RHEA-COMP:10132"/>
        <dbReference type="Rhea" id="RHEA-COMP:13555"/>
        <dbReference type="Rhea" id="RHEA-COMP:13556"/>
        <dbReference type="ChEBI" id="CHEBI:29950"/>
        <dbReference type="ChEBI" id="CHEBI:82612"/>
        <dbReference type="ChEBI" id="CHEBI:137386"/>
        <dbReference type="ChEBI" id="CHEBI:137387"/>
        <dbReference type="EC" id="2.1.1.63"/>
    </reaction>
</comment>
<evidence type="ECO:0000259" key="12">
    <source>
        <dbReference type="Pfam" id="PF01035"/>
    </source>
</evidence>
<dbReference type="GO" id="GO:0003908">
    <property type="term" value="F:methylated-DNA-[protein]-cysteine S-methyltransferase activity"/>
    <property type="evidence" value="ECO:0007669"/>
    <property type="project" value="UniProtKB-EC"/>
</dbReference>
<accession>A0A9N9DU66</accession>
<proteinExistence type="inferred from homology"/>
<dbReference type="Proteomes" id="UP000789759">
    <property type="component" value="Unassembled WGS sequence"/>
</dbReference>
<evidence type="ECO:0000313" key="14">
    <source>
        <dbReference type="Proteomes" id="UP000789759"/>
    </source>
</evidence>
<dbReference type="SUPFAM" id="SSF46767">
    <property type="entry name" value="Methylated DNA-protein cysteine methyltransferase, C-terminal domain"/>
    <property type="match status" value="1"/>
</dbReference>
<keyword evidence="14" id="KW-1185">Reference proteome</keyword>
<evidence type="ECO:0000256" key="1">
    <source>
        <dbReference type="ARBA" id="ARBA00001286"/>
    </source>
</evidence>
<evidence type="ECO:0000256" key="10">
    <source>
        <dbReference type="ARBA" id="ARBA00031621"/>
    </source>
</evidence>
<dbReference type="InterPro" id="IPR036388">
    <property type="entry name" value="WH-like_DNA-bd_sf"/>
</dbReference>
<dbReference type="PROSITE" id="PS00374">
    <property type="entry name" value="MGMT"/>
    <property type="match status" value="1"/>
</dbReference>
<evidence type="ECO:0000256" key="2">
    <source>
        <dbReference type="ARBA" id="ARBA00008711"/>
    </source>
</evidence>
<evidence type="ECO:0000256" key="11">
    <source>
        <dbReference type="ARBA" id="ARBA00049348"/>
    </source>
</evidence>
<dbReference type="OrthoDB" id="1907495at2759"/>
<reference evidence="13" key="1">
    <citation type="submission" date="2021-06" db="EMBL/GenBank/DDBJ databases">
        <authorList>
            <person name="Kallberg Y."/>
            <person name="Tangrot J."/>
            <person name="Rosling A."/>
        </authorList>
    </citation>
    <scope>NUCLEOTIDE SEQUENCE</scope>
    <source>
        <strain evidence="13">FL966</strain>
    </source>
</reference>
<evidence type="ECO:0000256" key="5">
    <source>
        <dbReference type="ARBA" id="ARBA00022603"/>
    </source>
</evidence>
<evidence type="ECO:0000313" key="13">
    <source>
        <dbReference type="EMBL" id="CAG8651164.1"/>
    </source>
</evidence>
<sequence length="162" mass="18224">MLSTDEESKSTSLLRSTNNDLPLEVISLTNISPVTYPNTKTDRLKFINPKTGFVSTYKLLATALKSSPRAVGGALRVNPFAPSPIPCHRVIASDFFIGGFDGVWFKRQHQNNVKKRNGNDDIMEDKIGCKLDRLKKEGVFFDKGGWLVDWQRSKNVFSNFNI</sequence>
<dbReference type="CDD" id="cd06445">
    <property type="entry name" value="ATase"/>
    <property type="match status" value="1"/>
</dbReference>
<evidence type="ECO:0000256" key="8">
    <source>
        <dbReference type="ARBA" id="ARBA00023204"/>
    </source>
</evidence>
<dbReference type="EC" id="2.1.1.63" evidence="3"/>
<dbReference type="InterPro" id="IPR001497">
    <property type="entry name" value="MethylDNA_cys_MeTrfase_AS"/>
</dbReference>
<evidence type="ECO:0000256" key="6">
    <source>
        <dbReference type="ARBA" id="ARBA00022679"/>
    </source>
</evidence>
<dbReference type="EMBL" id="CAJVQA010007076">
    <property type="protein sequence ID" value="CAG8651164.1"/>
    <property type="molecule type" value="Genomic_DNA"/>
</dbReference>
<gene>
    <name evidence="13" type="ORF">CPELLU_LOCUS9342</name>
</gene>
<keyword evidence="6" id="KW-0808">Transferase</keyword>
<dbReference type="PANTHER" id="PTHR10815">
    <property type="entry name" value="METHYLATED-DNA--PROTEIN-CYSTEINE METHYLTRANSFERASE"/>
    <property type="match status" value="1"/>
</dbReference>
<organism evidence="13 14">
    <name type="scientific">Cetraspora pellucida</name>
    <dbReference type="NCBI Taxonomy" id="1433469"/>
    <lineage>
        <taxon>Eukaryota</taxon>
        <taxon>Fungi</taxon>
        <taxon>Fungi incertae sedis</taxon>
        <taxon>Mucoromycota</taxon>
        <taxon>Glomeromycotina</taxon>
        <taxon>Glomeromycetes</taxon>
        <taxon>Diversisporales</taxon>
        <taxon>Gigasporaceae</taxon>
        <taxon>Cetraspora</taxon>
    </lineage>
</organism>